<sequence length="230" mass="25948">MEKGTGCDVAELQWQRMVNDLSKKGKLKDCLALCDVSGSMGGTPMEVCVALGLLISDMSEDPWKGNVITFSTTPQLHKIEGDDLRSKTEFMRRMDWGMSTDFQKVFDLILQVAVDGNLKNDEMIKRVFVFSDMEFDQASENHWETDYQTIQRKFKERGFISVPEIVFWNLRDSRATLVTGEQKGVAMVSGFSKNMLSLFLEGGDMNDLKPLSVMKKAISGGEYDKLVVID</sequence>
<name>A0A4Y7JEA8_PAPSO</name>
<dbReference type="Gene3D" id="3.40.50.410">
    <property type="entry name" value="von Willebrand factor, type A domain"/>
    <property type="match status" value="1"/>
</dbReference>
<dbReference type="PANTHER" id="PTHR31373:SF17">
    <property type="entry name" value="OS06G0652100 PROTEIN"/>
    <property type="match status" value="1"/>
</dbReference>
<dbReference type="OMA" id="EHEMWID"/>
<dbReference type="InterPro" id="IPR011205">
    <property type="entry name" value="UCP015417_vWA"/>
</dbReference>
<gene>
    <name evidence="2" type="ORF">C5167_006741</name>
</gene>
<dbReference type="Pfam" id="PF25043">
    <property type="entry name" value="DUF7788"/>
    <property type="match status" value="1"/>
</dbReference>
<protein>
    <recommendedName>
        <fullName evidence="1">DUF7788 domain-containing protein</fullName>
    </recommendedName>
</protein>
<dbReference type="InterPro" id="IPR056690">
    <property type="entry name" value="DUF7788"/>
</dbReference>
<dbReference type="PIRSF" id="PIRSF015417">
    <property type="entry name" value="T31B5_30_vWA"/>
    <property type="match status" value="1"/>
</dbReference>
<evidence type="ECO:0000259" key="1">
    <source>
        <dbReference type="Pfam" id="PF25043"/>
    </source>
</evidence>
<proteinExistence type="predicted"/>
<keyword evidence="3" id="KW-1185">Reference proteome</keyword>
<accession>A0A4Y7JEA8</accession>
<evidence type="ECO:0000313" key="3">
    <source>
        <dbReference type="Proteomes" id="UP000316621"/>
    </source>
</evidence>
<dbReference type="STRING" id="3469.A0A4Y7JEA8"/>
<dbReference type="SUPFAM" id="SSF53300">
    <property type="entry name" value="vWA-like"/>
    <property type="match status" value="1"/>
</dbReference>
<dbReference type="InterPro" id="IPR036465">
    <property type="entry name" value="vWFA_dom_sf"/>
</dbReference>
<feature type="domain" description="DUF7788" evidence="1">
    <location>
        <begin position="29"/>
        <end position="209"/>
    </location>
</feature>
<dbReference type="PANTHER" id="PTHR31373">
    <property type="entry name" value="OS06G0652100 PROTEIN"/>
    <property type="match status" value="1"/>
</dbReference>
<dbReference type="Gramene" id="RZC59433">
    <property type="protein sequence ID" value="RZC59433"/>
    <property type="gene ID" value="C5167_006741"/>
</dbReference>
<dbReference type="EMBL" id="CM010718">
    <property type="protein sequence ID" value="RZC59433.1"/>
    <property type="molecule type" value="Genomic_DNA"/>
</dbReference>
<organism evidence="2 3">
    <name type="scientific">Papaver somniferum</name>
    <name type="common">Opium poppy</name>
    <dbReference type="NCBI Taxonomy" id="3469"/>
    <lineage>
        <taxon>Eukaryota</taxon>
        <taxon>Viridiplantae</taxon>
        <taxon>Streptophyta</taxon>
        <taxon>Embryophyta</taxon>
        <taxon>Tracheophyta</taxon>
        <taxon>Spermatophyta</taxon>
        <taxon>Magnoliopsida</taxon>
        <taxon>Ranunculales</taxon>
        <taxon>Papaveraceae</taxon>
        <taxon>Papaveroideae</taxon>
        <taxon>Papaver</taxon>
    </lineage>
</organism>
<reference evidence="2 3" key="1">
    <citation type="journal article" date="2018" name="Science">
        <title>The opium poppy genome and morphinan production.</title>
        <authorList>
            <person name="Guo L."/>
            <person name="Winzer T."/>
            <person name="Yang X."/>
            <person name="Li Y."/>
            <person name="Ning Z."/>
            <person name="He Z."/>
            <person name="Teodor R."/>
            <person name="Lu Y."/>
            <person name="Bowser T.A."/>
            <person name="Graham I.A."/>
            <person name="Ye K."/>
        </authorList>
    </citation>
    <scope>NUCLEOTIDE SEQUENCE [LARGE SCALE GENOMIC DNA]</scope>
    <source>
        <strain evidence="3">cv. HN1</strain>
        <tissue evidence="2">Leaves</tissue>
    </source>
</reference>
<dbReference type="AlphaFoldDB" id="A0A4Y7JEA8"/>
<evidence type="ECO:0000313" key="2">
    <source>
        <dbReference type="EMBL" id="RZC59433.1"/>
    </source>
</evidence>
<dbReference type="Proteomes" id="UP000316621">
    <property type="component" value="Chromosome 4"/>
</dbReference>